<proteinExistence type="predicted"/>
<dbReference type="KEGG" id="ache:ACHE_60368S"/>
<reference evidence="2" key="1">
    <citation type="submission" date="2021-01" db="EMBL/GenBank/DDBJ databases">
        <authorList>
            <consortium name="Aspergillus chevalieri M1 genome sequencing consortium"/>
            <person name="Kazuki M."/>
            <person name="Futagami T."/>
        </authorList>
    </citation>
    <scope>NUCLEOTIDE SEQUENCE</scope>
    <source>
        <strain evidence="2">M1</strain>
    </source>
</reference>
<dbReference type="GeneID" id="66984840"/>
<feature type="region of interest" description="Disordered" evidence="1">
    <location>
        <begin position="39"/>
        <end position="94"/>
    </location>
</feature>
<feature type="compositionally biased region" description="Polar residues" evidence="1">
    <location>
        <begin position="60"/>
        <end position="72"/>
    </location>
</feature>
<evidence type="ECO:0000313" key="3">
    <source>
        <dbReference type="Proteomes" id="UP000637239"/>
    </source>
</evidence>
<name>A0A7R7ZRM3_ASPCH</name>
<dbReference type="EMBL" id="AP024421">
    <property type="protein sequence ID" value="BCR90482.1"/>
    <property type="molecule type" value="Genomic_DNA"/>
</dbReference>
<evidence type="ECO:0000256" key="1">
    <source>
        <dbReference type="SAM" id="MobiDB-lite"/>
    </source>
</evidence>
<gene>
    <name evidence="2" type="ORF">ACHE_60368S</name>
</gene>
<feature type="region of interest" description="Disordered" evidence="1">
    <location>
        <begin position="1"/>
        <end position="27"/>
    </location>
</feature>
<evidence type="ECO:0000313" key="2">
    <source>
        <dbReference type="EMBL" id="BCR90482.1"/>
    </source>
</evidence>
<sequence>MKGRKRKSSTMQLNARNRLSKKKGASEIKYGVLAVGQSPDTTRRTMVEPRQGDQIEGFTLQIQESSQSQSDKNQAEKRNPKPQQPEMPRFPHMIFPTPEFTRITGRIGFGPETNKPGL</sequence>
<organism evidence="2 3">
    <name type="scientific">Aspergillus chevalieri</name>
    <name type="common">Eurotium chevalieri</name>
    <dbReference type="NCBI Taxonomy" id="182096"/>
    <lineage>
        <taxon>Eukaryota</taxon>
        <taxon>Fungi</taxon>
        <taxon>Dikarya</taxon>
        <taxon>Ascomycota</taxon>
        <taxon>Pezizomycotina</taxon>
        <taxon>Eurotiomycetes</taxon>
        <taxon>Eurotiomycetidae</taxon>
        <taxon>Eurotiales</taxon>
        <taxon>Aspergillaceae</taxon>
        <taxon>Aspergillus</taxon>
        <taxon>Aspergillus subgen. Aspergillus</taxon>
    </lineage>
</organism>
<accession>A0A7R7ZRM3</accession>
<dbReference type="RefSeq" id="XP_043139004.1">
    <property type="nucleotide sequence ID" value="XM_043281535.1"/>
</dbReference>
<feature type="compositionally biased region" description="Basic and acidic residues" evidence="1">
    <location>
        <begin position="41"/>
        <end position="53"/>
    </location>
</feature>
<dbReference type="Proteomes" id="UP000637239">
    <property type="component" value="Chromosome 6"/>
</dbReference>
<reference evidence="2" key="2">
    <citation type="submission" date="2021-02" db="EMBL/GenBank/DDBJ databases">
        <title>Aspergillus chevalieri M1 genome sequence.</title>
        <authorList>
            <person name="Kadooka C."/>
            <person name="Mori K."/>
            <person name="Futagami T."/>
        </authorList>
    </citation>
    <scope>NUCLEOTIDE SEQUENCE</scope>
    <source>
        <strain evidence="2">M1</strain>
    </source>
</reference>
<protein>
    <submittedName>
        <fullName evidence="2">Uncharacterized protein</fullName>
    </submittedName>
</protein>
<keyword evidence="3" id="KW-1185">Reference proteome</keyword>
<dbReference type="AlphaFoldDB" id="A0A7R7ZRM3"/>